<dbReference type="KEGG" id="pman:OU5_1711"/>
<dbReference type="EMBL" id="CP005960">
    <property type="protein sequence ID" value="AHZ68790.1"/>
    <property type="molecule type" value="Genomic_DNA"/>
</dbReference>
<feature type="transmembrane region" description="Helical" evidence="1">
    <location>
        <begin position="295"/>
        <end position="312"/>
    </location>
</feature>
<evidence type="ECO:0000313" key="2">
    <source>
        <dbReference type="EMBL" id="AHZ68790.1"/>
    </source>
</evidence>
<organism evidence="2 3">
    <name type="scientific">Pseudomonas mandelii JR-1</name>
    <dbReference type="NCBI Taxonomy" id="1147786"/>
    <lineage>
        <taxon>Bacteria</taxon>
        <taxon>Pseudomonadati</taxon>
        <taxon>Pseudomonadota</taxon>
        <taxon>Gammaproteobacteria</taxon>
        <taxon>Pseudomonadales</taxon>
        <taxon>Pseudomonadaceae</taxon>
        <taxon>Pseudomonas</taxon>
    </lineage>
</organism>
<evidence type="ECO:0000313" key="3">
    <source>
        <dbReference type="Proteomes" id="UP000026913"/>
    </source>
</evidence>
<dbReference type="Proteomes" id="UP000026913">
    <property type="component" value="Chromosome"/>
</dbReference>
<feature type="transmembrane region" description="Helical" evidence="1">
    <location>
        <begin position="318"/>
        <end position="336"/>
    </location>
</feature>
<protein>
    <recommendedName>
        <fullName evidence="4">EpsG family protein</fullName>
    </recommendedName>
</protein>
<keyword evidence="1" id="KW-0472">Membrane</keyword>
<feature type="transmembrane region" description="Helical" evidence="1">
    <location>
        <begin position="78"/>
        <end position="95"/>
    </location>
</feature>
<gene>
    <name evidence="2" type="ORF">OU5_1711</name>
</gene>
<evidence type="ECO:0000256" key="1">
    <source>
        <dbReference type="SAM" id="Phobius"/>
    </source>
</evidence>
<keyword evidence="1" id="KW-0812">Transmembrane</keyword>
<name>A0A024E8C0_9PSED</name>
<feature type="transmembrane region" description="Helical" evidence="1">
    <location>
        <begin position="270"/>
        <end position="288"/>
    </location>
</feature>
<proteinExistence type="predicted"/>
<reference evidence="2 3" key="1">
    <citation type="journal article" date="2012" name="J. Bacteriol.">
        <title>Genome sequence of cold-adapted Pseudomonas mandelii strain JR-1.</title>
        <authorList>
            <person name="Jang S.H."/>
            <person name="Kim J."/>
            <person name="Kim J."/>
            <person name="Hong S."/>
            <person name="Lee C."/>
        </authorList>
    </citation>
    <scope>NUCLEOTIDE SEQUENCE [LARGE SCALE GENOMIC DNA]</scope>
    <source>
        <strain evidence="2 3">JR-1</strain>
    </source>
</reference>
<evidence type="ECO:0008006" key="4">
    <source>
        <dbReference type="Google" id="ProtNLM"/>
    </source>
</evidence>
<dbReference type="AlphaFoldDB" id="A0A024E8C0"/>
<feature type="transmembrane region" description="Helical" evidence="1">
    <location>
        <begin position="182"/>
        <end position="209"/>
    </location>
</feature>
<accession>A0A024E8C0</accession>
<feature type="transmembrane region" description="Helical" evidence="1">
    <location>
        <begin position="12"/>
        <end position="30"/>
    </location>
</feature>
<dbReference type="InterPro" id="IPR049458">
    <property type="entry name" value="EpsG-like"/>
</dbReference>
<dbReference type="Pfam" id="PF14897">
    <property type="entry name" value="EpsG"/>
    <property type="match status" value="1"/>
</dbReference>
<dbReference type="HOGENOM" id="CLU_062221_0_0_6"/>
<feature type="transmembrane region" description="Helical" evidence="1">
    <location>
        <begin position="125"/>
        <end position="143"/>
    </location>
</feature>
<feature type="transmembrane region" description="Helical" evidence="1">
    <location>
        <begin position="150"/>
        <end position="176"/>
    </location>
</feature>
<feature type="transmembrane region" description="Helical" evidence="1">
    <location>
        <begin position="102"/>
        <end position="119"/>
    </location>
</feature>
<feature type="transmembrane region" description="Helical" evidence="1">
    <location>
        <begin position="229"/>
        <end position="250"/>
    </location>
</feature>
<sequence>MAVLSLKKSNLPSVWLFSFQVIFLALFVGLKFQTGYDWPIYEAHYAAIQRGESFYLDFEFGYEWIVQVASRVGLAFEQFSAVVSVLEVAFIAIAVRHFFPRYCLVVMAVMYSVPDFYLIPTFSLLRQGLAVSIFLIGVCKVFSGKKISGLVYFTIACSLHYSVIGGVFLLGLVYIFPLSRMTFSLIFAAAVVLYVASFDIIRGVVEVLIVYVDPKYMIYLDRDVFNASFAYRAAFAVVSLVIFTCIYSAWMRRESSDGDHFDRGFGLLSYRLALLGVLIPLIIFGFPTLSTRYQYFFAIFVIGCSLGALQYVNYASRIMVVAVIAVTAYLPFYRFLSSPLSIVYIPYQSQLFYDQTNSTGHDRTNDLLNQLDVLWSK</sequence>
<keyword evidence="1" id="KW-1133">Transmembrane helix</keyword>